<dbReference type="SUPFAM" id="SSF56436">
    <property type="entry name" value="C-type lectin-like"/>
    <property type="match status" value="1"/>
</dbReference>
<dbReference type="InterPro" id="IPR050111">
    <property type="entry name" value="C-type_lectin/snaclec_domain"/>
</dbReference>
<dbReference type="AlphaFoldDB" id="A0A182KD87"/>
<sequence>MNLLTTCILIAGIAIVHSDLDAPKTVEDVLQRNQCICPCKPFEEKEYIIPISRTSDWFGAVAFCHSIDMELAEVLNDDEARALGEVIAEEESDSEPEFYWIAANDLGVQGTYRWALTGRSVSYSKWAAGEPNNARGADGQQPAERCVAVGLEKLEWNDFQCTQQKRFICQQFRDQ</sequence>
<evidence type="ECO:0000313" key="4">
    <source>
        <dbReference type="EnsemblMetazoa" id="ACHR008724-PA"/>
    </source>
</evidence>
<keyword evidence="2" id="KW-0732">Signal</keyword>
<dbReference type="STRING" id="43041.A0A182KD87"/>
<feature type="domain" description="C-type lectin" evidence="3">
    <location>
        <begin position="42"/>
        <end position="170"/>
    </location>
</feature>
<feature type="signal peptide" evidence="2">
    <location>
        <begin position="1"/>
        <end position="18"/>
    </location>
</feature>
<dbReference type="InterPro" id="IPR001304">
    <property type="entry name" value="C-type_lectin-like"/>
</dbReference>
<evidence type="ECO:0000313" key="5">
    <source>
        <dbReference type="Proteomes" id="UP000075881"/>
    </source>
</evidence>
<organism evidence="4 5">
    <name type="scientific">Anopheles christyi</name>
    <dbReference type="NCBI Taxonomy" id="43041"/>
    <lineage>
        <taxon>Eukaryota</taxon>
        <taxon>Metazoa</taxon>
        <taxon>Ecdysozoa</taxon>
        <taxon>Arthropoda</taxon>
        <taxon>Hexapoda</taxon>
        <taxon>Insecta</taxon>
        <taxon>Pterygota</taxon>
        <taxon>Neoptera</taxon>
        <taxon>Endopterygota</taxon>
        <taxon>Diptera</taxon>
        <taxon>Nematocera</taxon>
        <taxon>Culicoidea</taxon>
        <taxon>Culicidae</taxon>
        <taxon>Anophelinae</taxon>
        <taxon>Anopheles</taxon>
    </lineage>
</organism>
<evidence type="ECO:0000259" key="3">
    <source>
        <dbReference type="PROSITE" id="PS50041"/>
    </source>
</evidence>
<dbReference type="InterPro" id="IPR016187">
    <property type="entry name" value="CTDL_fold"/>
</dbReference>
<reference evidence="4" key="2">
    <citation type="submission" date="2020-05" db="UniProtKB">
        <authorList>
            <consortium name="EnsemblMetazoa"/>
        </authorList>
    </citation>
    <scope>IDENTIFICATION</scope>
    <source>
        <strain evidence="4">ACHKN1017</strain>
    </source>
</reference>
<dbReference type="PROSITE" id="PS00615">
    <property type="entry name" value="C_TYPE_LECTIN_1"/>
    <property type="match status" value="1"/>
</dbReference>
<accession>A0A182KD87</accession>
<dbReference type="InterPro" id="IPR018378">
    <property type="entry name" value="C-type_lectin_CS"/>
</dbReference>
<proteinExistence type="predicted"/>
<dbReference type="VEuPathDB" id="VectorBase:ACHR008724"/>
<feature type="chain" id="PRO_5039922609" description="C-type lectin domain-containing protein" evidence="2">
    <location>
        <begin position="19"/>
        <end position="175"/>
    </location>
</feature>
<evidence type="ECO:0000256" key="2">
    <source>
        <dbReference type="SAM" id="SignalP"/>
    </source>
</evidence>
<evidence type="ECO:0000256" key="1">
    <source>
        <dbReference type="ARBA" id="ARBA00023157"/>
    </source>
</evidence>
<protein>
    <recommendedName>
        <fullName evidence="3">C-type lectin domain-containing protein</fullName>
    </recommendedName>
</protein>
<dbReference type="Proteomes" id="UP000075881">
    <property type="component" value="Unassembled WGS sequence"/>
</dbReference>
<reference evidence="5" key="1">
    <citation type="submission" date="2013-03" db="EMBL/GenBank/DDBJ databases">
        <title>The Genome Sequence of Anopheles christyi ACHKN1017.</title>
        <authorList>
            <consortium name="The Broad Institute Genomics Platform"/>
            <person name="Neafsey D.E."/>
            <person name="Besansky N."/>
            <person name="Walker B."/>
            <person name="Young S.K."/>
            <person name="Zeng Q."/>
            <person name="Gargeya S."/>
            <person name="Fitzgerald M."/>
            <person name="Haas B."/>
            <person name="Abouelleil A."/>
            <person name="Allen A.W."/>
            <person name="Alvarado L."/>
            <person name="Arachchi H.M."/>
            <person name="Berlin A.M."/>
            <person name="Chapman S.B."/>
            <person name="Gainer-Dewar J."/>
            <person name="Goldberg J."/>
            <person name="Griggs A."/>
            <person name="Gujja S."/>
            <person name="Hansen M."/>
            <person name="Howarth C."/>
            <person name="Imamovic A."/>
            <person name="Ireland A."/>
            <person name="Larimer J."/>
            <person name="McCowan C."/>
            <person name="Murphy C."/>
            <person name="Pearson M."/>
            <person name="Poon T.W."/>
            <person name="Priest M."/>
            <person name="Roberts A."/>
            <person name="Saif S."/>
            <person name="Shea T."/>
            <person name="Sisk P."/>
            <person name="Sykes S."/>
            <person name="Wortman J."/>
            <person name="Nusbaum C."/>
            <person name="Birren B."/>
        </authorList>
    </citation>
    <scope>NUCLEOTIDE SEQUENCE [LARGE SCALE GENOMIC DNA]</scope>
    <source>
        <strain evidence="5">ACHKN1017</strain>
    </source>
</reference>
<name>A0A182KD87_9DIPT</name>
<keyword evidence="1" id="KW-1015">Disulfide bond</keyword>
<dbReference type="PROSITE" id="PS50041">
    <property type="entry name" value="C_TYPE_LECTIN_2"/>
    <property type="match status" value="1"/>
</dbReference>
<dbReference type="InterPro" id="IPR016186">
    <property type="entry name" value="C-type_lectin-like/link_sf"/>
</dbReference>
<dbReference type="Pfam" id="PF00059">
    <property type="entry name" value="Lectin_C"/>
    <property type="match status" value="1"/>
</dbReference>
<dbReference type="PANTHER" id="PTHR22803">
    <property type="entry name" value="MANNOSE, PHOSPHOLIPASE, LECTIN RECEPTOR RELATED"/>
    <property type="match status" value="1"/>
</dbReference>
<dbReference type="EnsemblMetazoa" id="ACHR008724-RA">
    <property type="protein sequence ID" value="ACHR008724-PA"/>
    <property type="gene ID" value="ACHR008724"/>
</dbReference>
<dbReference type="CDD" id="cd00037">
    <property type="entry name" value="CLECT"/>
    <property type="match status" value="1"/>
</dbReference>
<dbReference type="SMART" id="SM00034">
    <property type="entry name" value="CLECT"/>
    <property type="match status" value="1"/>
</dbReference>
<dbReference type="Gene3D" id="3.10.100.10">
    <property type="entry name" value="Mannose-Binding Protein A, subunit A"/>
    <property type="match status" value="1"/>
</dbReference>
<keyword evidence="5" id="KW-1185">Reference proteome</keyword>